<dbReference type="Gene3D" id="3.40.50.300">
    <property type="entry name" value="P-loop containing nucleotide triphosphate hydrolases"/>
    <property type="match status" value="1"/>
</dbReference>
<evidence type="ECO:0000313" key="2">
    <source>
        <dbReference type="EMBL" id="BBO81887.1"/>
    </source>
</evidence>
<dbReference type="Pfam" id="PF00149">
    <property type="entry name" value="Metallophos"/>
    <property type="match status" value="1"/>
</dbReference>
<feature type="domain" description="NACHT" evidence="1">
    <location>
        <begin position="516"/>
        <end position="639"/>
    </location>
</feature>
<gene>
    <name evidence="2" type="ORF">DSCO28_24530</name>
</gene>
<dbReference type="InterPro" id="IPR029052">
    <property type="entry name" value="Metallo-depent_PP-like"/>
</dbReference>
<dbReference type="InterPro" id="IPR004843">
    <property type="entry name" value="Calcineurin-like_PHP"/>
</dbReference>
<protein>
    <recommendedName>
        <fullName evidence="1">NACHT domain-containing protein</fullName>
    </recommendedName>
</protein>
<dbReference type="SUPFAM" id="SSF52540">
    <property type="entry name" value="P-loop containing nucleoside triphosphate hydrolases"/>
    <property type="match status" value="1"/>
</dbReference>
<dbReference type="Pfam" id="PF05729">
    <property type="entry name" value="NACHT"/>
    <property type="match status" value="1"/>
</dbReference>
<proteinExistence type="predicted"/>
<dbReference type="Proteomes" id="UP000425960">
    <property type="component" value="Chromosome"/>
</dbReference>
<dbReference type="GO" id="GO:0016787">
    <property type="term" value="F:hydrolase activity"/>
    <property type="evidence" value="ECO:0007669"/>
    <property type="project" value="InterPro"/>
</dbReference>
<dbReference type="RefSeq" id="WP_155322470.1">
    <property type="nucleotide sequence ID" value="NZ_AP021876.1"/>
</dbReference>
<dbReference type="AlphaFoldDB" id="A0A5K7ZNK2"/>
<accession>A0A5K7ZNK2</accession>
<evidence type="ECO:0000313" key="3">
    <source>
        <dbReference type="Proteomes" id="UP000425960"/>
    </source>
</evidence>
<sequence length="692" mass="77532">MADKRKDKTTDVKNAQIGVLGDNTHVEGGIHFHHYHGRNGDAAETDRHSKFPGNHEPFDPSQAANILHFSDLHFGTDENSDPVADAKRWASQLTDDLVDELNCQKLHGLIVSGDVGNISEPGEYEAAEIFIRRVCGKFGLGADHCVIVPGNHDLNWPLSRKGYRLMDLDDCDLKPKEETIIPIGDGAIRLRNDDTYPERFKHFSHFHEETTGQPYETDPAAQATLHHFPALNLLVVGFSSVWEADHHFKNRISINPDAVAAVLDRIRDTPSFEGCLKFAVWHHPLSSPDEDRIKDHGFLQRLAGSGFQVCLHGHIHKADAGLFRYDMAPDGRSLHIVGAGTFGAPAREWSAGYPLQYNLLRLYGSQLRVEPNGAWEPDHLWRQGKGKPHLAHYDILLAGHVAAKVPGAAASPATEVQRKEERIVTDLEREIGTYRRKAESLHESLPVAGFATVLKVPIDVEDIYIPLRAMLNLRGVDDLECYGDAATAEKHLGRCEGALEISLFDAFREADRRNQKGLVILGDPGSGKTTHMKRLLLWCLRNGPEGLGLPQNMLPVFLPLRELEHIEAGLDRFIQDQLASRHLKMRSDFGERLLRRGNLLFLLDGLDEVADLAQREEVVAWIEEAFTDHPDCRFVVTCRFAGYSPTVRLNPKFMEMHVRPLSEADAEAFVRNWYAIVEKGLARDVEQAESIL</sequence>
<dbReference type="KEGG" id="dov:DSCO28_24530"/>
<dbReference type="Gene3D" id="3.60.21.10">
    <property type="match status" value="1"/>
</dbReference>
<dbReference type="PROSITE" id="PS50837">
    <property type="entry name" value="NACHT"/>
    <property type="match status" value="1"/>
</dbReference>
<organism evidence="2 3">
    <name type="scientific">Desulfosarcina ovata subsp. sediminis</name>
    <dbReference type="NCBI Taxonomy" id="885957"/>
    <lineage>
        <taxon>Bacteria</taxon>
        <taxon>Pseudomonadati</taxon>
        <taxon>Thermodesulfobacteriota</taxon>
        <taxon>Desulfobacteria</taxon>
        <taxon>Desulfobacterales</taxon>
        <taxon>Desulfosarcinaceae</taxon>
        <taxon>Desulfosarcina</taxon>
    </lineage>
</organism>
<dbReference type="PANTHER" id="PTHR46312:SF2">
    <property type="entry name" value="NUCLEOTIDE-BINDING OLIGOMERIZATION DOMAIN-CONTAINING PROTEIN 2-LIKE"/>
    <property type="match status" value="1"/>
</dbReference>
<dbReference type="InterPro" id="IPR027417">
    <property type="entry name" value="P-loop_NTPase"/>
</dbReference>
<dbReference type="SUPFAM" id="SSF56300">
    <property type="entry name" value="Metallo-dependent phosphatases"/>
    <property type="match status" value="1"/>
</dbReference>
<name>A0A5K7ZNK2_9BACT</name>
<dbReference type="PANTHER" id="PTHR46312">
    <property type="entry name" value="NACHT DOMAIN-CONTAINING PROTEIN"/>
    <property type="match status" value="1"/>
</dbReference>
<evidence type="ECO:0000259" key="1">
    <source>
        <dbReference type="PROSITE" id="PS50837"/>
    </source>
</evidence>
<reference evidence="2 3" key="1">
    <citation type="submission" date="2019-11" db="EMBL/GenBank/DDBJ databases">
        <title>Comparative genomics of hydrocarbon-degrading Desulfosarcina strains.</title>
        <authorList>
            <person name="Watanabe M."/>
            <person name="Kojima H."/>
            <person name="Fukui M."/>
        </authorList>
    </citation>
    <scope>NUCLEOTIDE SEQUENCE [LARGE SCALE GENOMIC DNA]</scope>
    <source>
        <strain evidence="2 3">28bB2T</strain>
    </source>
</reference>
<dbReference type="EMBL" id="AP021876">
    <property type="protein sequence ID" value="BBO81887.1"/>
    <property type="molecule type" value="Genomic_DNA"/>
</dbReference>
<dbReference type="InterPro" id="IPR007111">
    <property type="entry name" value="NACHT_NTPase"/>
</dbReference>